<evidence type="ECO:0000313" key="3">
    <source>
        <dbReference type="Proteomes" id="UP001055439"/>
    </source>
</evidence>
<gene>
    <name evidence="2" type="ORF">MUK42_27994</name>
</gene>
<dbReference type="EMBL" id="CP097504">
    <property type="protein sequence ID" value="URD91162.1"/>
    <property type="molecule type" value="Genomic_DNA"/>
</dbReference>
<reference evidence="2" key="1">
    <citation type="submission" date="2022-05" db="EMBL/GenBank/DDBJ databases">
        <title>The Musa troglodytarum L. genome provides insights into the mechanism of non-climacteric behaviour and enrichment of carotenoids.</title>
        <authorList>
            <person name="Wang J."/>
        </authorList>
    </citation>
    <scope>NUCLEOTIDE SEQUENCE</scope>
    <source>
        <tissue evidence="2">Leaf</tissue>
    </source>
</reference>
<protein>
    <submittedName>
        <fullName evidence="2">Uncharacterized protein</fullName>
    </submittedName>
</protein>
<name>A0A9E7F9L9_9LILI</name>
<evidence type="ECO:0000313" key="2">
    <source>
        <dbReference type="EMBL" id="URD91162.1"/>
    </source>
</evidence>
<sequence>MLVALEKRRLKGNLNSSPNHSLRKDQQGIEETYIISDSDPP</sequence>
<keyword evidence="3" id="KW-1185">Reference proteome</keyword>
<feature type="region of interest" description="Disordered" evidence="1">
    <location>
        <begin position="7"/>
        <end position="41"/>
    </location>
</feature>
<dbReference type="Proteomes" id="UP001055439">
    <property type="component" value="Chromosome 2"/>
</dbReference>
<accession>A0A9E7F9L9</accession>
<evidence type="ECO:0000256" key="1">
    <source>
        <dbReference type="SAM" id="MobiDB-lite"/>
    </source>
</evidence>
<proteinExistence type="predicted"/>
<organism evidence="2 3">
    <name type="scientific">Musa troglodytarum</name>
    <name type="common">fe'i banana</name>
    <dbReference type="NCBI Taxonomy" id="320322"/>
    <lineage>
        <taxon>Eukaryota</taxon>
        <taxon>Viridiplantae</taxon>
        <taxon>Streptophyta</taxon>
        <taxon>Embryophyta</taxon>
        <taxon>Tracheophyta</taxon>
        <taxon>Spermatophyta</taxon>
        <taxon>Magnoliopsida</taxon>
        <taxon>Liliopsida</taxon>
        <taxon>Zingiberales</taxon>
        <taxon>Musaceae</taxon>
        <taxon>Musa</taxon>
    </lineage>
</organism>
<dbReference type="AlphaFoldDB" id="A0A9E7F9L9"/>